<gene>
    <name evidence="1" type="ORF">CAPSK01_002414</name>
</gene>
<accession>A0A084XZD2</accession>
<protein>
    <submittedName>
        <fullName evidence="1">Uncharacterized protein</fullName>
    </submittedName>
</protein>
<dbReference type="Proteomes" id="UP000019812">
    <property type="component" value="Unassembled WGS sequence"/>
</dbReference>
<organism evidence="1 2">
    <name type="scientific">Candidatus Accumulibacter vicinus</name>
    <dbReference type="NCBI Taxonomy" id="2954382"/>
    <lineage>
        <taxon>Bacteria</taxon>
        <taxon>Pseudomonadati</taxon>
        <taxon>Pseudomonadota</taxon>
        <taxon>Betaproteobacteria</taxon>
        <taxon>Candidatus Accumulibacter</taxon>
    </lineage>
</organism>
<evidence type="ECO:0000313" key="1">
    <source>
        <dbReference type="EMBL" id="KFB67826.1"/>
    </source>
</evidence>
<dbReference type="AlphaFoldDB" id="A0A084XZD2"/>
<evidence type="ECO:0000313" key="2">
    <source>
        <dbReference type="Proteomes" id="UP000019812"/>
    </source>
</evidence>
<proteinExistence type="predicted"/>
<sequence>MLIGSVLSAGAWISRLGQLIGSSETNAAQASNSAEAYPPVGPPAGAGMLDAVTQALAKIGVGSSSSASGKTAATASASSSAEDPAQALAVFMDTLMAALHAQSVRAATKDTNSRIAGSPDDPRHNIQSDMQRLIETLASSPGSSTGSGSSDSSADALQQSFQKLLSAAGGSSSNATLSDFLLAFARNLPGASSVGNVVSTRV</sequence>
<name>A0A084XZD2_9PROT</name>
<dbReference type="RefSeq" id="WP_034926241.1">
    <property type="nucleotide sequence ID" value="NZ_JDSS02000024.1"/>
</dbReference>
<dbReference type="EMBL" id="JDSS02000024">
    <property type="protein sequence ID" value="KFB67826.1"/>
    <property type="molecule type" value="Genomic_DNA"/>
</dbReference>
<reference evidence="1 2" key="1">
    <citation type="submission" date="2014-07" db="EMBL/GenBank/DDBJ databases">
        <title>Expanding our view of genomic diversity in Candidatus Accumulibacter clades.</title>
        <authorList>
            <person name="Skennerton C.T."/>
            <person name="Barr J.J."/>
            <person name="Slater F.R."/>
            <person name="Bond P.L."/>
            <person name="Tyson G.W."/>
        </authorList>
    </citation>
    <scope>NUCLEOTIDE SEQUENCE [LARGE SCALE GENOMIC DNA]</scope>
    <source>
        <strain evidence="2">SK-01</strain>
    </source>
</reference>
<comment type="caution">
    <text evidence="1">The sequence shown here is derived from an EMBL/GenBank/DDBJ whole genome shotgun (WGS) entry which is preliminary data.</text>
</comment>